<organism evidence="2 3">
    <name type="scientific">Providencia alcalifaciens 205/92</name>
    <dbReference type="NCBI Taxonomy" id="1256988"/>
    <lineage>
        <taxon>Bacteria</taxon>
        <taxon>Pseudomonadati</taxon>
        <taxon>Pseudomonadota</taxon>
        <taxon>Gammaproteobacteria</taxon>
        <taxon>Enterobacterales</taxon>
        <taxon>Morganellaceae</taxon>
        <taxon>Providencia</taxon>
    </lineage>
</organism>
<comment type="caution">
    <text evidence="2">The sequence shown here is derived from an EMBL/GenBank/DDBJ whole genome shotgun (WGS) entry which is preliminary data.</text>
</comment>
<evidence type="ECO:0000313" key="3">
    <source>
        <dbReference type="Proteomes" id="UP000022311"/>
    </source>
</evidence>
<name>A0AAV3M5G0_9GAMM</name>
<protein>
    <submittedName>
        <fullName evidence="2">Phage virion morphogenesis family protein</fullName>
    </submittedName>
</protein>
<dbReference type="EMBL" id="JALD01000045">
    <property type="protein sequence ID" value="EUD10978.1"/>
    <property type="molecule type" value="Genomic_DNA"/>
</dbReference>
<dbReference type="InterPro" id="IPR006522">
    <property type="entry name" value="Phage_virion_morphogenesis"/>
</dbReference>
<dbReference type="NCBIfam" id="TIGR01635">
    <property type="entry name" value="tail_comp_S"/>
    <property type="match status" value="2"/>
</dbReference>
<dbReference type="Proteomes" id="UP000022311">
    <property type="component" value="Unassembled WGS sequence"/>
</dbReference>
<evidence type="ECO:0000313" key="2">
    <source>
        <dbReference type="EMBL" id="EUD10978.1"/>
    </source>
</evidence>
<sequence>MANNTMNDDTLRQLDSELTHLLTRMSQGQRRQLAKEITRDLRRSQIKRISQQKNPDGSPYTKRKANFITVQREIQFMWHGQKRTLRNWRGNSKTITGQDANKKAQRSFRKSDIQRYISIKKDKISTERKTKQTRMFKKLATARFLGAYNSDKEAVIYFLPSAANIAGVHQFGLTERIGNAKITYPSRQLLGLTPEEIRHIESQIIDFLSR</sequence>
<dbReference type="Pfam" id="PF05069">
    <property type="entry name" value="Phage_tail_S"/>
    <property type="match status" value="2"/>
</dbReference>
<reference evidence="2 3" key="1">
    <citation type="submission" date="2014-01" db="EMBL/GenBank/DDBJ databases">
        <authorList>
            <person name="Durkin A.S."/>
            <person name="McCorrison J."/>
            <person name="Torralba M."/>
            <person name="Gillis M."/>
            <person name="Haft D.H."/>
            <person name="Methe B."/>
            <person name="Sutton G."/>
            <person name="Nelson K.E."/>
        </authorList>
    </citation>
    <scope>NUCLEOTIDE SEQUENCE [LARGE SCALE GENOMIC DNA]</scope>
    <source>
        <strain evidence="2 3">205/92</strain>
    </source>
</reference>
<dbReference type="AlphaFoldDB" id="A0AAV3M5G0"/>
<evidence type="ECO:0000256" key="1">
    <source>
        <dbReference type="SAM" id="MobiDB-lite"/>
    </source>
</evidence>
<feature type="region of interest" description="Disordered" evidence="1">
    <location>
        <begin position="43"/>
        <end position="64"/>
    </location>
</feature>
<gene>
    <name evidence="2" type="ORF">HMPREF1563_2608</name>
</gene>
<accession>A0AAV3M5G0</accession>
<proteinExistence type="predicted"/>